<keyword evidence="2" id="KW-1185">Reference proteome</keyword>
<dbReference type="EMBL" id="JANBUP010000008">
    <property type="protein sequence ID" value="KAJ2814024.1"/>
    <property type="molecule type" value="Genomic_DNA"/>
</dbReference>
<accession>A0ACC1LS29</accession>
<evidence type="ECO:0000313" key="2">
    <source>
        <dbReference type="Proteomes" id="UP001140096"/>
    </source>
</evidence>
<reference evidence="1" key="1">
    <citation type="submission" date="2022-07" db="EMBL/GenBank/DDBJ databases">
        <title>Phylogenomic reconstructions and comparative analyses of Kickxellomycotina fungi.</title>
        <authorList>
            <person name="Reynolds N.K."/>
            <person name="Stajich J.E."/>
            <person name="Barry K."/>
            <person name="Grigoriev I.V."/>
            <person name="Crous P."/>
            <person name="Smith M.E."/>
        </authorList>
    </citation>
    <scope>NUCLEOTIDE SEQUENCE</scope>
    <source>
        <strain evidence="1">CBS 102833</strain>
    </source>
</reference>
<dbReference type="Proteomes" id="UP001140096">
    <property type="component" value="Unassembled WGS sequence"/>
</dbReference>
<name>A0ACC1LS29_9FUNG</name>
<proteinExistence type="predicted"/>
<comment type="caution">
    <text evidence="1">The sequence shown here is derived from an EMBL/GenBank/DDBJ whole genome shotgun (WGS) entry which is preliminary data.</text>
</comment>
<protein>
    <submittedName>
        <fullName evidence="1">Uncharacterized protein</fullName>
    </submittedName>
</protein>
<organism evidence="1 2">
    <name type="scientific">Coemansia furcata</name>
    <dbReference type="NCBI Taxonomy" id="417177"/>
    <lineage>
        <taxon>Eukaryota</taxon>
        <taxon>Fungi</taxon>
        <taxon>Fungi incertae sedis</taxon>
        <taxon>Zoopagomycota</taxon>
        <taxon>Kickxellomycotina</taxon>
        <taxon>Kickxellomycetes</taxon>
        <taxon>Kickxellales</taxon>
        <taxon>Kickxellaceae</taxon>
        <taxon>Coemansia</taxon>
    </lineage>
</organism>
<evidence type="ECO:0000313" key="1">
    <source>
        <dbReference type="EMBL" id="KAJ2814024.1"/>
    </source>
</evidence>
<sequence>MQVFQAILPFVALLAIASCAGADGLYASNRLIQLSETRTEWMNESQILELISHQQKFRDITDIRPQPDLPIIKPDFPTTLTHQAQVHPLLAQVNDAIPRSVLTNFTAFTNRYYNNNNGKQSSAWLLNTIKSVASSRVNVTAFPHKFPQSSIIARIDGSSQNNEVVIISAHQDSINGNNPDTGRAPGADDDGSGTVTILEALRVFSQSSLVPKRAVEFHWYAGEEGGLLGSADIAKQYTRDKKAVVADLHFDMTGYPTSPPIVGIVTDYTDDDTSALVRQIVTAYTDLSTVDFTCGYACSDHASWTANGVRAALPFENQYVDGNDNIHTTRDTLSTVDFGHLVKYVNIALGFTVEVSDAQ</sequence>
<gene>
    <name evidence="1" type="ORF">H4S07_000226</name>
</gene>